<reference evidence="1" key="1">
    <citation type="journal article" date="2022" name="Int. J. Syst. Evol. Microbiol.">
        <title>Prevotella lacticifex sp. nov., isolated from the rumen of cows.</title>
        <authorList>
            <person name="Shinkai T."/>
            <person name="Ikeyama N."/>
            <person name="Kumagai M."/>
            <person name="Ohmori H."/>
            <person name="Sakamoto M."/>
            <person name="Ohkuma M."/>
            <person name="Mitsumori M."/>
        </authorList>
    </citation>
    <scope>NUCLEOTIDE SEQUENCE</scope>
    <source>
        <strain evidence="1">R5076</strain>
    </source>
</reference>
<organism evidence="1 2">
    <name type="scientific">Prevotella lacticifex</name>
    <dbReference type="NCBI Taxonomy" id="2854755"/>
    <lineage>
        <taxon>Bacteria</taxon>
        <taxon>Pseudomonadati</taxon>
        <taxon>Bacteroidota</taxon>
        <taxon>Bacteroidia</taxon>
        <taxon>Bacteroidales</taxon>
        <taxon>Prevotellaceae</taxon>
        <taxon>Prevotella</taxon>
    </lineage>
</organism>
<dbReference type="GeneID" id="72466927"/>
<protein>
    <submittedName>
        <fullName evidence="1">Uncharacterized protein</fullName>
    </submittedName>
</protein>
<dbReference type="EMBL" id="BPUB01000002">
    <property type="protein sequence ID" value="GJG59031.1"/>
    <property type="molecule type" value="Genomic_DNA"/>
</dbReference>
<comment type="caution">
    <text evidence="1">The sequence shown here is derived from an EMBL/GenBank/DDBJ whole genome shotgun (WGS) entry which is preliminary data.</text>
</comment>
<dbReference type="AlphaFoldDB" id="A0A9R1CX18"/>
<dbReference type="RefSeq" id="WP_223928957.1">
    <property type="nucleotide sequence ID" value="NZ_BPTU01000001.1"/>
</dbReference>
<accession>A0A9R1CX18</accession>
<evidence type="ECO:0000313" key="1">
    <source>
        <dbReference type="EMBL" id="GJG59031.1"/>
    </source>
</evidence>
<proteinExistence type="predicted"/>
<sequence>MAETCDFKLAKDIAGLCDKPQVSGLKNTGWLINYDEIDFDSLTQTGNIVSQLALRSGRAYRVHVPGKTPFTGTQTAMVAGTYRNKFNKTASIVVLDSGPDVSSKVIDQLANGRFVFIFENKYKGADDKNTFEIYGLEQGLTASEITNDKYSEDTDGGWAVTLIEENAPKSGIFFFSETVAATRAAIQSLETGSVQAGE</sequence>
<gene>
    <name evidence="1" type="ORF">PRLR5076_18820</name>
</gene>
<name>A0A9R1CX18_9BACT</name>
<evidence type="ECO:0000313" key="2">
    <source>
        <dbReference type="Proteomes" id="UP000825483"/>
    </source>
</evidence>
<keyword evidence="2" id="KW-1185">Reference proteome</keyword>
<dbReference type="Proteomes" id="UP000825483">
    <property type="component" value="Unassembled WGS sequence"/>
</dbReference>